<dbReference type="OrthoDB" id="5713052at2"/>
<dbReference type="EMBL" id="PXNP01000023">
    <property type="protein sequence ID" value="PSF10550.1"/>
    <property type="molecule type" value="Genomic_DNA"/>
</dbReference>
<comment type="caution">
    <text evidence="1">The sequence shown here is derived from an EMBL/GenBank/DDBJ whole genome shotgun (WGS) entry which is preliminary data.</text>
</comment>
<name>A0A2T1KKK3_9GAMM</name>
<proteinExistence type="predicted"/>
<evidence type="ECO:0000313" key="1">
    <source>
        <dbReference type="EMBL" id="PSF10550.1"/>
    </source>
</evidence>
<dbReference type="AlphaFoldDB" id="A0A2T1KKK3"/>
<dbReference type="RefSeq" id="WP_106761752.1">
    <property type="nucleotide sequence ID" value="NZ_PXNP01000023.1"/>
</dbReference>
<sequence length="641" mass="69255">MKRLTRLSVPLLALAIAGCGEESSPRPVDGRDFDGVAYTERAPYQGRVIDGYLRNARVWLDIDGNGQYTAGPLEVVLDNGYRHVLEGGEPTALSGADGVFSLDVSVLDVPADIGPDIDHRSYPLYALAIPGQTLEQRTFGDEPVARAYLMTARPGVTNITPLTTLARFQRLLGQSAAGSVQGLASVEGVNLLQDYIETGDHRAHAYARTFARFMASQIPDAYNRYLADNGSDGGEASLLSLDGVRLLGYSLVRNAGDLVALADAAASGGDYRNVDADVLNLPDISVEVNNPRVLVRQRILASPGSGQLPTYPGNLEPSAEVQFDYNENGRLLSVTSDGCMGLSRNEIARIFEAGGYAQKLNTQWLPAVSLANTSRSFFQEGGPDEHLQFLWGEGEARFDTVTGCHQPAFGAQAQSSELGGAPEILWRWNRSNRSLTEEVSGTEGARSLAPIRENSPADVLGTGTQEPPLGLVTGYRLMEQEALAASQVFTEPTEACTAESLVATEEDPDQLGQYVTHLFPFEFRVTDDTPVYSGMAEYEVRNPGTLLVSRPLILPVYDPASAMLESVNAGDGVFAWQMVYPPLNETDGEAHPNLIERAYLVPPAPASQCGAGPMKEPRRAYAIVEYQYQSLAEYLEGRLAD</sequence>
<reference evidence="1 2" key="1">
    <citation type="submission" date="2018-03" db="EMBL/GenBank/DDBJ databases">
        <title>Marinobacter brunus sp. nov., a marine bacterium of Gamma-proteobacteria isolated from the surface seawater of the South China Sea.</title>
        <authorList>
            <person name="Cheng H."/>
            <person name="Wu Y.-H."/>
            <person name="Xamxidin M."/>
            <person name="Xu X.-W."/>
        </authorList>
    </citation>
    <scope>NUCLEOTIDE SEQUENCE [LARGE SCALE GENOMIC DNA]</scope>
    <source>
        <strain evidence="1 2">NH169-3</strain>
    </source>
</reference>
<protein>
    <recommendedName>
        <fullName evidence="3">Lipoprotein</fullName>
    </recommendedName>
</protein>
<accession>A0A2T1KKK3</accession>
<gene>
    <name evidence="1" type="ORF">C7H09_06290</name>
</gene>
<dbReference type="Proteomes" id="UP000239866">
    <property type="component" value="Unassembled WGS sequence"/>
</dbReference>
<keyword evidence="2" id="KW-1185">Reference proteome</keyword>
<evidence type="ECO:0000313" key="2">
    <source>
        <dbReference type="Proteomes" id="UP000239866"/>
    </source>
</evidence>
<organism evidence="1 2">
    <name type="scientific">Marinobacter fuscus</name>
    <dbReference type="NCBI Taxonomy" id="2109942"/>
    <lineage>
        <taxon>Bacteria</taxon>
        <taxon>Pseudomonadati</taxon>
        <taxon>Pseudomonadota</taxon>
        <taxon>Gammaproteobacteria</taxon>
        <taxon>Pseudomonadales</taxon>
        <taxon>Marinobacteraceae</taxon>
        <taxon>Marinobacter</taxon>
    </lineage>
</organism>
<dbReference type="PROSITE" id="PS51257">
    <property type="entry name" value="PROKAR_LIPOPROTEIN"/>
    <property type="match status" value="1"/>
</dbReference>
<evidence type="ECO:0008006" key="3">
    <source>
        <dbReference type="Google" id="ProtNLM"/>
    </source>
</evidence>